<reference evidence="2" key="1">
    <citation type="journal article" date="2020" name="Nature">
        <title>Giant virus diversity and host interactions through global metagenomics.</title>
        <authorList>
            <person name="Schulz F."/>
            <person name="Roux S."/>
            <person name="Paez-Espino D."/>
            <person name="Jungbluth S."/>
            <person name="Walsh D.A."/>
            <person name="Denef V.J."/>
            <person name="McMahon K.D."/>
            <person name="Konstantinidis K.T."/>
            <person name="Eloe-Fadrosh E.A."/>
            <person name="Kyrpides N.C."/>
            <person name="Woyke T."/>
        </authorList>
    </citation>
    <scope>NUCLEOTIDE SEQUENCE</scope>
    <source>
        <strain evidence="2">GVMAG-M-3300020169-51</strain>
    </source>
</reference>
<dbReference type="PANTHER" id="PTHR12128">
    <property type="entry name" value="DIHYDRODIPICOLINATE SYNTHASE"/>
    <property type="match status" value="1"/>
</dbReference>
<sequence length="310" mass="35756">MNFTELKNKIKGPIYSIITPFTDTENIDYKSLSNYIEYLYNGGARIFYAMAFNTRYLLMSNIEIMEVNEFVIKKVKSLNSENIVIVGDPLNCSTKTSIEFAQHAKQHGADIISLIYRAYLFFDDHVYNHYKTIANAVPNIGILVHEMPFMKGIPQHQDGSWNLELIDKLANIPSVVAMKEDAKQDDYTRKVVDLISDRVAIVVSGNGLQQWSKVSDKCAAWLTGIGNLWPRTELDFYNAHLQEDANTCNHIIENIEKPFFWVKDNLSWHLGIKSALKVLNIMERHERMPYQPLNDEQHKKVKEIVEKINI</sequence>
<dbReference type="GO" id="GO:0008840">
    <property type="term" value="F:4-hydroxy-tetrahydrodipicolinate synthase activity"/>
    <property type="evidence" value="ECO:0007669"/>
    <property type="project" value="TreeGrafter"/>
</dbReference>
<dbReference type="Gene3D" id="3.20.20.70">
    <property type="entry name" value="Aldolase class I"/>
    <property type="match status" value="1"/>
</dbReference>
<evidence type="ECO:0000256" key="1">
    <source>
        <dbReference type="ARBA" id="ARBA00023239"/>
    </source>
</evidence>
<evidence type="ECO:0000313" key="2">
    <source>
        <dbReference type="EMBL" id="QHS97306.1"/>
    </source>
</evidence>
<organism evidence="2">
    <name type="scientific">viral metagenome</name>
    <dbReference type="NCBI Taxonomy" id="1070528"/>
    <lineage>
        <taxon>unclassified sequences</taxon>
        <taxon>metagenomes</taxon>
        <taxon>organismal metagenomes</taxon>
    </lineage>
</organism>
<dbReference type="SMART" id="SM01130">
    <property type="entry name" value="DHDPS"/>
    <property type="match status" value="1"/>
</dbReference>
<protein>
    <recommendedName>
        <fullName evidence="3">Dihydrodipicolinate synthase family protein</fullName>
    </recommendedName>
</protein>
<dbReference type="InterPro" id="IPR002220">
    <property type="entry name" value="DapA-like"/>
</dbReference>
<dbReference type="CDD" id="cd00408">
    <property type="entry name" value="DHDPS-like"/>
    <property type="match status" value="1"/>
</dbReference>
<name>A0A6C0BYP8_9ZZZZ</name>
<dbReference type="Pfam" id="PF00701">
    <property type="entry name" value="DHDPS"/>
    <property type="match status" value="1"/>
</dbReference>
<dbReference type="EMBL" id="MN739293">
    <property type="protein sequence ID" value="QHS97306.1"/>
    <property type="molecule type" value="Genomic_DNA"/>
</dbReference>
<dbReference type="AlphaFoldDB" id="A0A6C0BYP8"/>
<dbReference type="PANTHER" id="PTHR12128:SF66">
    <property type="entry name" value="4-HYDROXY-2-OXOGLUTARATE ALDOLASE, MITOCHONDRIAL"/>
    <property type="match status" value="1"/>
</dbReference>
<keyword evidence="1" id="KW-0456">Lyase</keyword>
<dbReference type="SUPFAM" id="SSF51569">
    <property type="entry name" value="Aldolase"/>
    <property type="match status" value="1"/>
</dbReference>
<dbReference type="PIRSF" id="PIRSF001365">
    <property type="entry name" value="DHDPS"/>
    <property type="match status" value="1"/>
</dbReference>
<dbReference type="InterPro" id="IPR013785">
    <property type="entry name" value="Aldolase_TIM"/>
</dbReference>
<proteinExistence type="predicted"/>
<evidence type="ECO:0008006" key="3">
    <source>
        <dbReference type="Google" id="ProtNLM"/>
    </source>
</evidence>
<accession>A0A6C0BYP8</accession>